<feature type="domain" description="NAC" evidence="6">
    <location>
        <begin position="65"/>
        <end position="217"/>
    </location>
</feature>
<keyword evidence="3" id="KW-0804">Transcription</keyword>
<proteinExistence type="predicted"/>
<feature type="compositionally biased region" description="Polar residues" evidence="5">
    <location>
        <begin position="235"/>
        <end position="246"/>
    </location>
</feature>
<sequence>MEFHEQCQPKPKDSVTTQHAGSPTKQEEEEEALPSATYLRVVANGPNNVNRSIIVKNVNYDDDYFPPGFRFSPFDDELIVHYLKKKVMNQKLPHNKIPEVNLYRYHPQHLAERFPTLGEKDWYFFTPRDRKYRNGIRPNRAAGDGYWKATGADKVVKHKGVAVGSRKALVFYTGKPPKGDKTNWIMHEFRVNQPPRNKSSADDMRLDDWVLCRIYKKADQNKAQHSIKESEHGHSTSTMVSQASSQPVNDNILSRLHDLFCEESYCDQRRSSIQNGLPELPQCIDASLQNLSNFNGHPQQGLNHAAQPLGFRRPPAHSTEDILRSTYLREVNSDPKPRGVQEEIWNTQNFENSDLASQYGFSNSSYMEFPNLDNILPNIAPNHPPNNPYNNNAHAPYHPPINPHNNNVHAPYHPPINPHNNNAHAPYHPPINPHNNNAHAPNHPPINPHNNNAHAPNHPPINPHNNNAHAPNRPPINPHNNNAPNHLPNNPYNADNVLPNHPPNNLYNADDVLPSHPPNHPPNNLYNIDDVLPNHPPNNHPPNNP</sequence>
<dbReference type="SUPFAM" id="SSF101941">
    <property type="entry name" value="NAC domain"/>
    <property type="match status" value="1"/>
</dbReference>
<feature type="compositionally biased region" description="Pro residues" evidence="5">
    <location>
        <begin position="534"/>
        <end position="545"/>
    </location>
</feature>
<dbReference type="EMBL" id="CM018045">
    <property type="protein sequence ID" value="KAA8528077.1"/>
    <property type="molecule type" value="Genomic_DNA"/>
</dbReference>
<reference evidence="7 8" key="1">
    <citation type="submission" date="2019-09" db="EMBL/GenBank/DDBJ databases">
        <title>A chromosome-level genome assembly of the Chinese tupelo Nyssa sinensis.</title>
        <authorList>
            <person name="Yang X."/>
            <person name="Kang M."/>
            <person name="Yang Y."/>
            <person name="Xiong H."/>
            <person name="Wang M."/>
            <person name="Zhang Z."/>
            <person name="Wang Z."/>
            <person name="Wu H."/>
            <person name="Ma T."/>
            <person name="Liu J."/>
            <person name="Xi Z."/>
        </authorList>
    </citation>
    <scope>NUCLEOTIDE SEQUENCE [LARGE SCALE GENOMIC DNA]</scope>
    <source>
        <strain evidence="7">J267</strain>
        <tissue evidence="7">Leaf</tissue>
    </source>
</reference>
<dbReference type="AlphaFoldDB" id="A0A5J5AF39"/>
<evidence type="ECO:0000256" key="3">
    <source>
        <dbReference type="ARBA" id="ARBA00023163"/>
    </source>
</evidence>
<keyword evidence="4" id="KW-0539">Nucleus</keyword>
<evidence type="ECO:0000256" key="2">
    <source>
        <dbReference type="ARBA" id="ARBA00023125"/>
    </source>
</evidence>
<dbReference type="OrthoDB" id="1848784at2759"/>
<keyword evidence="1" id="KW-0805">Transcription regulation</keyword>
<feature type="compositionally biased region" description="Basic and acidic residues" evidence="5">
    <location>
        <begin position="1"/>
        <end position="13"/>
    </location>
</feature>
<keyword evidence="2" id="KW-0238">DNA-binding</keyword>
<dbReference type="GO" id="GO:0006355">
    <property type="term" value="P:regulation of DNA-templated transcription"/>
    <property type="evidence" value="ECO:0007669"/>
    <property type="project" value="InterPro"/>
</dbReference>
<dbReference type="PANTHER" id="PTHR31719:SF160">
    <property type="entry name" value="NAC TRANSCRIPTION FACTOR 29-LIKE"/>
    <property type="match status" value="1"/>
</dbReference>
<feature type="region of interest" description="Disordered" evidence="5">
    <location>
        <begin position="380"/>
        <end position="545"/>
    </location>
</feature>
<feature type="compositionally biased region" description="Polar residues" evidence="5">
    <location>
        <begin position="14"/>
        <end position="24"/>
    </location>
</feature>
<name>A0A5J5AF39_9ASTE</name>
<feature type="compositionally biased region" description="Basic and acidic residues" evidence="5">
    <location>
        <begin position="222"/>
        <end position="234"/>
    </location>
</feature>
<keyword evidence="8" id="KW-1185">Reference proteome</keyword>
<gene>
    <name evidence="7" type="ORF">F0562_035054</name>
</gene>
<dbReference type="Proteomes" id="UP000325577">
    <property type="component" value="Linkage Group LG21"/>
</dbReference>
<accession>A0A5J5AF39</accession>
<evidence type="ECO:0000256" key="1">
    <source>
        <dbReference type="ARBA" id="ARBA00023015"/>
    </source>
</evidence>
<feature type="region of interest" description="Disordered" evidence="5">
    <location>
        <begin position="222"/>
        <end position="246"/>
    </location>
</feature>
<evidence type="ECO:0000259" key="6">
    <source>
        <dbReference type="PROSITE" id="PS51005"/>
    </source>
</evidence>
<evidence type="ECO:0000313" key="7">
    <source>
        <dbReference type="EMBL" id="KAA8528077.1"/>
    </source>
</evidence>
<evidence type="ECO:0000313" key="8">
    <source>
        <dbReference type="Proteomes" id="UP000325577"/>
    </source>
</evidence>
<dbReference type="GO" id="GO:0003677">
    <property type="term" value="F:DNA binding"/>
    <property type="evidence" value="ECO:0007669"/>
    <property type="project" value="UniProtKB-KW"/>
</dbReference>
<dbReference type="PROSITE" id="PS51005">
    <property type="entry name" value="NAC"/>
    <property type="match status" value="1"/>
</dbReference>
<protein>
    <recommendedName>
        <fullName evidence="6">NAC domain-containing protein</fullName>
    </recommendedName>
</protein>
<evidence type="ECO:0000256" key="4">
    <source>
        <dbReference type="ARBA" id="ARBA00023242"/>
    </source>
</evidence>
<dbReference type="PANTHER" id="PTHR31719">
    <property type="entry name" value="NAC TRANSCRIPTION FACTOR 56"/>
    <property type="match status" value="1"/>
</dbReference>
<dbReference type="Gene3D" id="2.170.150.80">
    <property type="entry name" value="NAC domain"/>
    <property type="match status" value="1"/>
</dbReference>
<feature type="compositionally biased region" description="Low complexity" evidence="5">
    <location>
        <begin position="478"/>
        <end position="494"/>
    </location>
</feature>
<feature type="region of interest" description="Disordered" evidence="5">
    <location>
        <begin position="1"/>
        <end position="33"/>
    </location>
</feature>
<dbReference type="InterPro" id="IPR036093">
    <property type="entry name" value="NAC_dom_sf"/>
</dbReference>
<organism evidence="7 8">
    <name type="scientific">Nyssa sinensis</name>
    <dbReference type="NCBI Taxonomy" id="561372"/>
    <lineage>
        <taxon>Eukaryota</taxon>
        <taxon>Viridiplantae</taxon>
        <taxon>Streptophyta</taxon>
        <taxon>Embryophyta</taxon>
        <taxon>Tracheophyta</taxon>
        <taxon>Spermatophyta</taxon>
        <taxon>Magnoliopsida</taxon>
        <taxon>eudicotyledons</taxon>
        <taxon>Gunneridae</taxon>
        <taxon>Pentapetalae</taxon>
        <taxon>asterids</taxon>
        <taxon>Cornales</taxon>
        <taxon>Nyssaceae</taxon>
        <taxon>Nyssa</taxon>
    </lineage>
</organism>
<evidence type="ECO:0000256" key="5">
    <source>
        <dbReference type="SAM" id="MobiDB-lite"/>
    </source>
</evidence>
<dbReference type="InterPro" id="IPR003441">
    <property type="entry name" value="NAC-dom"/>
</dbReference>
<dbReference type="Pfam" id="PF02365">
    <property type="entry name" value="NAM"/>
    <property type="match status" value="1"/>
</dbReference>